<dbReference type="KEGG" id="ocn:CUC15_16665"/>
<evidence type="ECO:0000259" key="5">
    <source>
        <dbReference type="Pfam" id="PF07940"/>
    </source>
</evidence>
<name>A0A345PKD6_9BACI</name>
<organism evidence="7 8">
    <name type="scientific">Oceanobacillus zhaokaii</name>
    <dbReference type="NCBI Taxonomy" id="2052660"/>
    <lineage>
        <taxon>Bacteria</taxon>
        <taxon>Bacillati</taxon>
        <taxon>Bacillota</taxon>
        <taxon>Bacilli</taxon>
        <taxon>Bacillales</taxon>
        <taxon>Bacillaceae</taxon>
        <taxon>Oceanobacillus</taxon>
    </lineage>
</organism>
<protein>
    <submittedName>
        <fullName evidence="7">Heparinase</fullName>
    </submittedName>
</protein>
<dbReference type="PANTHER" id="PTHR39210:SF1">
    <property type="entry name" value="HEPARIN-SULFATE LYASE"/>
    <property type="match status" value="1"/>
</dbReference>
<comment type="subcellular location">
    <subcellularLocation>
        <location evidence="1">Periplasm</location>
    </subcellularLocation>
</comment>
<dbReference type="Pfam" id="PF07940">
    <property type="entry name" value="Hepar_II_III_C"/>
    <property type="match status" value="1"/>
</dbReference>
<evidence type="ECO:0000259" key="6">
    <source>
        <dbReference type="Pfam" id="PF16889"/>
    </source>
</evidence>
<dbReference type="SUPFAM" id="SSF48230">
    <property type="entry name" value="Chondroitin AC/alginate lyase"/>
    <property type="match status" value="1"/>
</dbReference>
<dbReference type="GO" id="GO:0016829">
    <property type="term" value="F:lyase activity"/>
    <property type="evidence" value="ECO:0007669"/>
    <property type="project" value="UniProtKB-KW"/>
</dbReference>
<keyword evidence="8" id="KW-1185">Reference proteome</keyword>
<evidence type="ECO:0000256" key="1">
    <source>
        <dbReference type="ARBA" id="ARBA00004418"/>
    </source>
</evidence>
<evidence type="ECO:0000313" key="8">
    <source>
        <dbReference type="Proteomes" id="UP000253908"/>
    </source>
</evidence>
<keyword evidence="4" id="KW-0456">Lyase</keyword>
<keyword evidence="3" id="KW-0574">Periplasm</keyword>
<sequence>MRNQLKIIKNMGLPWTIFRAKYELMKRAGLIKKQFPPRDLSNFDFFQYLNANEIDSEMSLLEYLKSMKQNFFFTSKDLATSTKTKLEQILTNETIDKSIYKADNILNNNYYYFSNRTTSFTKLDWHYSPLTKKGSPKDKHWIEISDLNSDFGDIKFIWELSRFSFVYDLVRAYTLSQDDKYVRKFWSLLEDWIEENPMEYGVNYKDGQEMSLRVMAWLFGLFAFLSHKETTPFRATLLLKVIYQHLDHIDKHFSFALKSVKNNHTISEAVALYSVGILFPFMNKAKKWKEKGRKYLEKEAMWQIYDDGSYIQNSMNYHRLMLQDYTWAIRLGELNDEVFSEKLIDRLKNAVIFLYQHQLNSNGRLPNYGMNDGALIHQLATNDYLDYRPQLNAAWMCFTKERLYKNGTYDENILWLFGSAAFDNKVSMLDRKSVEFSNGGYYTFRNKSSFGMTRCTTYKHRPAQADMLHFDLWINDINILADSGTYSYNTNPEYLSYFMGTTSHNTVMINNKDQMEKGSRFIWLDWTKSKLLKFDIQERYTIFEGEHYGYSPLTHRRGILNISDHWVIVDDIFGDFNDKSNDIQLSWLFGINSIEKTKSSEWRFDVKEDRYKMEIFSPSDTDSILYKGNDFPFKGWQSLYYGVKKEKPHLVLSSKQKKQTRFISVVSKVNSDIRFENERVYIDNIKLDLLPIGKDKVFDNIEDD</sequence>
<dbReference type="InterPro" id="IPR031680">
    <property type="entry name" value="Hepar_II_III_N"/>
</dbReference>
<dbReference type="RefSeq" id="WP_114917751.1">
    <property type="nucleotide sequence ID" value="NZ_CP024848.1"/>
</dbReference>
<feature type="domain" description="Heparinase II/III-like C-terminal" evidence="5">
    <location>
        <begin position="431"/>
        <end position="599"/>
    </location>
</feature>
<evidence type="ECO:0000256" key="2">
    <source>
        <dbReference type="ARBA" id="ARBA00022729"/>
    </source>
</evidence>
<dbReference type="InterPro" id="IPR012480">
    <property type="entry name" value="Hepar_II_III_C"/>
</dbReference>
<evidence type="ECO:0000313" key="7">
    <source>
        <dbReference type="EMBL" id="AXI10466.1"/>
    </source>
</evidence>
<dbReference type="OrthoDB" id="7335480at2"/>
<dbReference type="Gene3D" id="2.70.98.70">
    <property type="match status" value="1"/>
</dbReference>
<evidence type="ECO:0000256" key="4">
    <source>
        <dbReference type="ARBA" id="ARBA00023239"/>
    </source>
</evidence>
<accession>A0A345PKD6</accession>
<dbReference type="InterPro" id="IPR008929">
    <property type="entry name" value="Chondroitin_lyas"/>
</dbReference>
<reference evidence="8" key="1">
    <citation type="submission" date="2017-11" db="EMBL/GenBank/DDBJ databases">
        <authorList>
            <person name="Zhu W."/>
        </authorList>
    </citation>
    <scope>NUCLEOTIDE SEQUENCE [LARGE SCALE GENOMIC DNA]</scope>
    <source>
        <strain evidence="8">160</strain>
    </source>
</reference>
<dbReference type="Pfam" id="PF16889">
    <property type="entry name" value="Hepar_II_III_N"/>
    <property type="match status" value="1"/>
</dbReference>
<dbReference type="GO" id="GO:0042597">
    <property type="term" value="C:periplasmic space"/>
    <property type="evidence" value="ECO:0007669"/>
    <property type="project" value="UniProtKB-SubCell"/>
</dbReference>
<dbReference type="Gene3D" id="1.50.10.100">
    <property type="entry name" value="Chondroitin AC/alginate lyase"/>
    <property type="match status" value="1"/>
</dbReference>
<keyword evidence="2" id="KW-0732">Signal</keyword>
<evidence type="ECO:0000256" key="3">
    <source>
        <dbReference type="ARBA" id="ARBA00022764"/>
    </source>
</evidence>
<dbReference type="Proteomes" id="UP000253908">
    <property type="component" value="Chromosome"/>
</dbReference>
<proteinExistence type="predicted"/>
<feature type="domain" description="Heparin-sulfate lyase N-terminal" evidence="6">
    <location>
        <begin position="55"/>
        <end position="375"/>
    </location>
</feature>
<dbReference type="EMBL" id="CP024848">
    <property type="protein sequence ID" value="AXI10466.1"/>
    <property type="molecule type" value="Genomic_DNA"/>
</dbReference>
<dbReference type="AlphaFoldDB" id="A0A345PKD6"/>
<gene>
    <name evidence="7" type="ORF">CUC15_16665</name>
</gene>
<dbReference type="PANTHER" id="PTHR39210">
    <property type="entry name" value="HEPARIN-SULFATE LYASE"/>
    <property type="match status" value="1"/>
</dbReference>